<comment type="caution">
    <text evidence="3">The sequence shown here is derived from an EMBL/GenBank/DDBJ whole genome shotgun (WGS) entry which is preliminary data.</text>
</comment>
<feature type="transmembrane region" description="Helical" evidence="2">
    <location>
        <begin position="56"/>
        <end position="76"/>
    </location>
</feature>
<evidence type="ECO:0000313" key="3">
    <source>
        <dbReference type="EMBL" id="KII00451.1"/>
    </source>
</evidence>
<gene>
    <name evidence="3" type="ORF">LP52_01070</name>
</gene>
<dbReference type="Proteomes" id="UP000031675">
    <property type="component" value="Unassembled WGS sequence"/>
</dbReference>
<organism evidence="3 4">
    <name type="scientific">Streptomonospora alba</name>
    <dbReference type="NCBI Taxonomy" id="183763"/>
    <lineage>
        <taxon>Bacteria</taxon>
        <taxon>Bacillati</taxon>
        <taxon>Actinomycetota</taxon>
        <taxon>Actinomycetes</taxon>
        <taxon>Streptosporangiales</taxon>
        <taxon>Nocardiopsidaceae</taxon>
        <taxon>Streptomonospora</taxon>
    </lineage>
</organism>
<feature type="transmembrane region" description="Helical" evidence="2">
    <location>
        <begin position="119"/>
        <end position="138"/>
    </location>
</feature>
<proteinExistence type="predicted"/>
<dbReference type="AlphaFoldDB" id="A0A0C2JNB8"/>
<dbReference type="RefSeq" id="WP_040269916.1">
    <property type="nucleotide sequence ID" value="NZ_JROO01000003.1"/>
</dbReference>
<keyword evidence="2" id="KW-1133">Transmembrane helix</keyword>
<dbReference type="OrthoDB" id="8535577at2"/>
<reference evidence="4" key="1">
    <citation type="journal article" date="2015" name="Chem. Biol.">
        <title>Structure, bioactivity, and resistance mechanism of streptomonomicin, an unusual lasso Peptide from an understudied halophilic actinomycete.</title>
        <authorList>
            <person name="Metelev M."/>
            <person name="Tietz J.I."/>
            <person name="Melby J.O."/>
            <person name="Blair P.M."/>
            <person name="Zhu L."/>
            <person name="Livnat I."/>
            <person name="Severinov K."/>
            <person name="Mitchell D.A."/>
        </authorList>
    </citation>
    <scope>NUCLEOTIDE SEQUENCE [LARGE SCALE GENOMIC DNA]</scope>
    <source>
        <strain evidence="4">YIM 90003</strain>
    </source>
</reference>
<protein>
    <submittedName>
        <fullName evidence="3">Membrane protein</fullName>
    </submittedName>
</protein>
<feature type="transmembrane region" description="Helical" evidence="2">
    <location>
        <begin position="15"/>
        <end position="35"/>
    </location>
</feature>
<keyword evidence="2" id="KW-0472">Membrane</keyword>
<dbReference type="STRING" id="183763.LP52_01070"/>
<keyword evidence="4" id="KW-1185">Reference proteome</keyword>
<keyword evidence="2" id="KW-0812">Transmembrane</keyword>
<feature type="transmembrane region" description="Helical" evidence="2">
    <location>
        <begin position="82"/>
        <end position="107"/>
    </location>
</feature>
<accession>A0A0C2JNB8</accession>
<evidence type="ECO:0000256" key="2">
    <source>
        <dbReference type="SAM" id="Phobius"/>
    </source>
</evidence>
<name>A0A0C2JNB8_9ACTN</name>
<evidence type="ECO:0000256" key="1">
    <source>
        <dbReference type="SAM" id="MobiDB-lite"/>
    </source>
</evidence>
<evidence type="ECO:0000313" key="4">
    <source>
        <dbReference type="Proteomes" id="UP000031675"/>
    </source>
</evidence>
<dbReference type="EMBL" id="JROO01000003">
    <property type="protein sequence ID" value="KII00451.1"/>
    <property type="molecule type" value="Genomic_DNA"/>
</dbReference>
<feature type="transmembrane region" description="Helical" evidence="2">
    <location>
        <begin position="185"/>
        <end position="204"/>
    </location>
</feature>
<feature type="transmembrane region" description="Helical" evidence="2">
    <location>
        <begin position="158"/>
        <end position="178"/>
    </location>
</feature>
<sequence>MVDWFGSTVVSTGRLPLFCFFVAFVAGFLLIRMSVRMIRAGVRWWPGNLRPGGLHIHHVVFGVGLMMVGGVAALVVPDRQGVPIAVAAGLFGLGSALVLDEFALILHLRDVYWNEKGRASVDAVFVAVALTGLLLTGLRPFGWTWLHSVGPGGWQTWVEAGLLALALINLAGSVVSLLKGKIWTGLTGVFLPAISVVAAVRLAVPGSPWARWRYPPGSPKLAQAIRRDLRIRRPLIKAKIRVQELIAGRHDVELPAEPGSGRPSGEPSAFSRAG</sequence>
<feature type="region of interest" description="Disordered" evidence="1">
    <location>
        <begin position="253"/>
        <end position="274"/>
    </location>
</feature>